<evidence type="ECO:0000256" key="4">
    <source>
        <dbReference type="ARBA" id="ARBA00023136"/>
    </source>
</evidence>
<dbReference type="Pfam" id="PF00001">
    <property type="entry name" value="7tm_1"/>
    <property type="match status" value="1"/>
</dbReference>
<dbReference type="Gene3D" id="1.20.1070.10">
    <property type="entry name" value="Rhodopsin 7-helix transmembrane proteins"/>
    <property type="match status" value="1"/>
</dbReference>
<keyword evidence="2 5" id="KW-0812">Transmembrane</keyword>
<evidence type="ECO:0000259" key="7">
    <source>
        <dbReference type="PROSITE" id="PS50262"/>
    </source>
</evidence>
<sequence length="372" mass="43163">QAFPLPMIFLLRNSSLPPLGNQVNSTDNSTVDIDVLCPVNIDFTEWFLPAFYLILSLVGLLGNTLNLWTLCRSSWKKSWNPFNVLLCNLAIADLFYVITLPFFVSYYLRGHVWLFGQSWCKLTRLFFHVNLYASIGFLTCISVHRYLHIVHPMKMIGRCQTLGSSVFLSLLVWLWVTIQLSPDLTFNKMGLKPEKCHDSTEHKNLESYMLYFQILTVTGFAIPFFIVTGCYCHVVIVLRRNKNMDPNLKQKSIKLVIMVMTLFYVCFLPYHIFRNLNLLSRRWQHQRICNQTLKNIYIFYQVTRVLASLNSALNPLLYLLTREDLGVQLRKFGRTRVFGGTNFCIYHFHSLTTSIATYTILSCSMINSLIPS</sequence>
<comment type="subcellular location">
    <subcellularLocation>
        <location evidence="1">Membrane</location>
    </subcellularLocation>
</comment>
<keyword evidence="5" id="KW-0675">Receptor</keyword>
<dbReference type="InterPro" id="IPR000276">
    <property type="entry name" value="GPCR_Rhodpsn"/>
</dbReference>
<keyword evidence="9" id="KW-1185">Reference proteome</keyword>
<evidence type="ECO:0000256" key="3">
    <source>
        <dbReference type="ARBA" id="ARBA00022989"/>
    </source>
</evidence>
<dbReference type="GO" id="GO:0016020">
    <property type="term" value="C:membrane"/>
    <property type="evidence" value="ECO:0007669"/>
    <property type="project" value="UniProtKB-SubCell"/>
</dbReference>
<feature type="transmembrane region" description="Helical" evidence="6">
    <location>
        <begin position="50"/>
        <end position="70"/>
    </location>
</feature>
<feature type="transmembrane region" description="Helical" evidence="6">
    <location>
        <begin position="82"/>
        <end position="105"/>
    </location>
</feature>
<protein>
    <recommendedName>
        <fullName evidence="7">G-protein coupled receptors family 1 profile domain-containing protein</fullName>
    </recommendedName>
</protein>
<feature type="domain" description="G-protein coupled receptors family 1 profile" evidence="7">
    <location>
        <begin position="62"/>
        <end position="318"/>
    </location>
</feature>
<dbReference type="PROSITE" id="PS50262">
    <property type="entry name" value="G_PROTEIN_RECEP_F1_2"/>
    <property type="match status" value="1"/>
</dbReference>
<evidence type="ECO:0000256" key="1">
    <source>
        <dbReference type="ARBA" id="ARBA00004370"/>
    </source>
</evidence>
<name>A0A8C5WR40_LATLA</name>
<dbReference type="InterPro" id="IPR017452">
    <property type="entry name" value="GPCR_Rhodpsn_7TM"/>
</dbReference>
<evidence type="ECO:0000256" key="5">
    <source>
        <dbReference type="RuleBase" id="RU000688"/>
    </source>
</evidence>
<dbReference type="PRINTS" id="PR00237">
    <property type="entry name" value="GPCRRHODOPSN"/>
</dbReference>
<dbReference type="GeneTree" id="ENSGT00940000155094"/>
<dbReference type="PROSITE" id="PS00237">
    <property type="entry name" value="G_PROTEIN_RECEP_F1_1"/>
    <property type="match status" value="1"/>
</dbReference>
<keyword evidence="5" id="KW-0297">G-protein coupled receptor</keyword>
<reference evidence="8" key="2">
    <citation type="submission" date="2025-09" db="UniProtKB">
        <authorList>
            <consortium name="Ensembl"/>
        </authorList>
    </citation>
    <scope>IDENTIFICATION</scope>
</reference>
<evidence type="ECO:0000256" key="2">
    <source>
        <dbReference type="ARBA" id="ARBA00022692"/>
    </source>
</evidence>
<accession>A0A8C5WR40</accession>
<dbReference type="GO" id="GO:0008188">
    <property type="term" value="F:neuropeptide receptor activity"/>
    <property type="evidence" value="ECO:0007669"/>
    <property type="project" value="InterPro"/>
</dbReference>
<feature type="transmembrane region" description="Helical" evidence="6">
    <location>
        <begin position="210"/>
        <end position="234"/>
    </location>
</feature>
<dbReference type="AlphaFoldDB" id="A0A8C5WR40"/>
<reference evidence="8" key="1">
    <citation type="submission" date="2025-08" db="UniProtKB">
        <authorList>
            <consortium name="Ensembl"/>
        </authorList>
    </citation>
    <scope>IDENTIFICATION</scope>
</reference>
<dbReference type="PANTHER" id="PTHR24244:SF0">
    <property type="entry name" value="G-PROTEIN COUPLED RECEPTORS FAMILY 1 PROFILE DOMAIN-CONTAINING PROTEIN"/>
    <property type="match status" value="1"/>
</dbReference>
<evidence type="ECO:0000313" key="9">
    <source>
        <dbReference type="Proteomes" id="UP000694406"/>
    </source>
</evidence>
<organism evidence="8 9">
    <name type="scientific">Laticauda laticaudata</name>
    <name type="common">Blue-ringed sea krait</name>
    <name type="synonym">Blue-lipped sea krait</name>
    <dbReference type="NCBI Taxonomy" id="8630"/>
    <lineage>
        <taxon>Eukaryota</taxon>
        <taxon>Metazoa</taxon>
        <taxon>Chordata</taxon>
        <taxon>Craniata</taxon>
        <taxon>Vertebrata</taxon>
        <taxon>Euteleostomi</taxon>
        <taxon>Lepidosauria</taxon>
        <taxon>Squamata</taxon>
        <taxon>Bifurcata</taxon>
        <taxon>Unidentata</taxon>
        <taxon>Episquamata</taxon>
        <taxon>Toxicofera</taxon>
        <taxon>Serpentes</taxon>
        <taxon>Colubroidea</taxon>
        <taxon>Elapidae</taxon>
        <taxon>Laticaudinae</taxon>
        <taxon>Laticauda</taxon>
    </lineage>
</organism>
<dbReference type="PANTHER" id="PTHR24244">
    <property type="entry name" value="NEUROPEPTIDE S RECEPTOR"/>
    <property type="match status" value="1"/>
</dbReference>
<feature type="transmembrane region" description="Helical" evidence="6">
    <location>
        <begin position="159"/>
        <end position="178"/>
    </location>
</feature>
<dbReference type="Proteomes" id="UP000694406">
    <property type="component" value="Unplaced"/>
</dbReference>
<feature type="transmembrane region" description="Helical" evidence="6">
    <location>
        <begin position="255"/>
        <end position="273"/>
    </location>
</feature>
<keyword evidence="5" id="KW-0807">Transducer</keyword>
<evidence type="ECO:0000313" key="8">
    <source>
        <dbReference type="Ensembl" id="ENSLLTP00000007569.1"/>
    </source>
</evidence>
<feature type="transmembrane region" description="Helical" evidence="6">
    <location>
        <begin position="125"/>
        <end position="147"/>
    </location>
</feature>
<evidence type="ECO:0000256" key="6">
    <source>
        <dbReference type="SAM" id="Phobius"/>
    </source>
</evidence>
<dbReference type="SUPFAM" id="SSF81321">
    <property type="entry name" value="Family A G protein-coupled receptor-like"/>
    <property type="match status" value="1"/>
</dbReference>
<comment type="similarity">
    <text evidence="5">Belongs to the G-protein coupled receptor 1 family.</text>
</comment>
<keyword evidence="4 6" id="KW-0472">Membrane</keyword>
<dbReference type="InterPro" id="IPR027294">
    <property type="entry name" value="NPS_rcpt"/>
</dbReference>
<dbReference type="Ensembl" id="ENSLLTT00000007850.1">
    <property type="protein sequence ID" value="ENSLLTP00000007569.1"/>
    <property type="gene ID" value="ENSLLTG00000005732.1"/>
</dbReference>
<dbReference type="PRINTS" id="PR01157">
    <property type="entry name" value="P2YPURNOCPTR"/>
</dbReference>
<proteinExistence type="inferred from homology"/>
<keyword evidence="3 6" id="KW-1133">Transmembrane helix</keyword>